<dbReference type="SUPFAM" id="SSF52047">
    <property type="entry name" value="RNI-like"/>
    <property type="match status" value="1"/>
</dbReference>
<sequence length="579" mass="65239">MVEEKISEDDLKPLQPLEDISAIEEEFDNDVWNEDQLQWLMFIDFLMGADPCSGEIEICPHENVSLTDIYHRASLSAVGSLERTTSLSVADTKGKMIREYETEIESNLETEADSEIESRNHVAVSESGPTEKTIAKPEMIITSSESNILVQRGEVDIAEQIQISYESRISVPVSISVTSLETSHELSINPKLTATTPAQTRTFIQSEMAGEPSFQKEARQQNKIHLPPKVDAQRSIRCTVDKIFKDLGDAQSGSICLHGRGGNGKTTVLKTLFHYPASYIFVQVIFVTVPRLACQRKIQNEIMIAHHWMGLLEGRTSDSYRKGYEIVRDLVNASLLEATTNGCNKVFIIRDCERLSMLRPSIGDLRSLKVLDHQGTELIHLPESVSKLAKLKQLQASFYGSISHSECSKLLAKLIPDGVISRLDLEELGIFVHPGDRRWALSVSNIIKEVSTRKLHALYFHFPDEKHLDQFLDMNESWKYNLARFNFVVGHAFKHGTSQVSHDAEIRHHGERCRLRFVNGESAPRSVQKACPKLTYVLTYAMLDNLSSLEELVIEDFASLLGVMIKLEVAMMMLQARNL</sequence>
<keyword evidence="4" id="KW-1185">Reference proteome</keyword>
<evidence type="ECO:0000313" key="3">
    <source>
        <dbReference type="EMBL" id="KAJ8445239.1"/>
    </source>
</evidence>
<evidence type="ECO:0000256" key="1">
    <source>
        <dbReference type="ARBA" id="ARBA00022821"/>
    </source>
</evidence>
<feature type="domain" description="NB-ARC" evidence="2">
    <location>
        <begin position="239"/>
        <end position="303"/>
    </location>
</feature>
<evidence type="ECO:0000313" key="4">
    <source>
        <dbReference type="Proteomes" id="UP001153076"/>
    </source>
</evidence>
<dbReference type="InterPro" id="IPR002182">
    <property type="entry name" value="NB-ARC"/>
</dbReference>
<dbReference type="Proteomes" id="UP001153076">
    <property type="component" value="Unassembled WGS sequence"/>
</dbReference>
<dbReference type="Gene3D" id="3.40.50.300">
    <property type="entry name" value="P-loop containing nucleotide triphosphate hydrolases"/>
    <property type="match status" value="1"/>
</dbReference>
<keyword evidence="1" id="KW-0611">Plant defense</keyword>
<proteinExistence type="predicted"/>
<dbReference type="InterPro" id="IPR050905">
    <property type="entry name" value="Plant_NBS-LRR"/>
</dbReference>
<dbReference type="PANTHER" id="PTHR33463">
    <property type="entry name" value="NB-ARC DOMAIN-CONTAINING PROTEIN-RELATED"/>
    <property type="match status" value="1"/>
</dbReference>
<dbReference type="Pfam" id="PF00931">
    <property type="entry name" value="NB-ARC"/>
    <property type="match status" value="1"/>
</dbReference>
<dbReference type="InterPro" id="IPR027417">
    <property type="entry name" value="P-loop_NTPase"/>
</dbReference>
<name>A0A9Q1KLY2_9CARY</name>
<accession>A0A9Q1KLY2</accession>
<dbReference type="PANTHER" id="PTHR33463:SF143">
    <property type="entry name" value="NB-ARC DOMAIN-CONTAINING PROTEIN"/>
    <property type="match status" value="1"/>
</dbReference>
<dbReference type="EMBL" id="JAKOGI010000079">
    <property type="protein sequence ID" value="KAJ8445239.1"/>
    <property type="molecule type" value="Genomic_DNA"/>
</dbReference>
<organism evidence="3 4">
    <name type="scientific">Carnegiea gigantea</name>
    <dbReference type="NCBI Taxonomy" id="171969"/>
    <lineage>
        <taxon>Eukaryota</taxon>
        <taxon>Viridiplantae</taxon>
        <taxon>Streptophyta</taxon>
        <taxon>Embryophyta</taxon>
        <taxon>Tracheophyta</taxon>
        <taxon>Spermatophyta</taxon>
        <taxon>Magnoliopsida</taxon>
        <taxon>eudicotyledons</taxon>
        <taxon>Gunneridae</taxon>
        <taxon>Pentapetalae</taxon>
        <taxon>Caryophyllales</taxon>
        <taxon>Cactineae</taxon>
        <taxon>Cactaceae</taxon>
        <taxon>Cactoideae</taxon>
        <taxon>Echinocereeae</taxon>
        <taxon>Carnegiea</taxon>
    </lineage>
</organism>
<dbReference type="OrthoDB" id="1431299at2759"/>
<gene>
    <name evidence="3" type="ORF">Cgig2_024445</name>
</gene>
<evidence type="ECO:0000259" key="2">
    <source>
        <dbReference type="Pfam" id="PF00931"/>
    </source>
</evidence>
<reference evidence="3" key="1">
    <citation type="submission" date="2022-04" db="EMBL/GenBank/DDBJ databases">
        <title>Carnegiea gigantea Genome sequencing and assembly v2.</title>
        <authorList>
            <person name="Copetti D."/>
            <person name="Sanderson M.J."/>
            <person name="Burquez A."/>
            <person name="Wojciechowski M.F."/>
        </authorList>
    </citation>
    <scope>NUCLEOTIDE SEQUENCE</scope>
    <source>
        <strain evidence="3">SGP5-SGP5p</strain>
        <tissue evidence="3">Aerial part</tissue>
    </source>
</reference>
<dbReference type="AlphaFoldDB" id="A0A9Q1KLY2"/>
<comment type="caution">
    <text evidence="3">The sequence shown here is derived from an EMBL/GenBank/DDBJ whole genome shotgun (WGS) entry which is preliminary data.</text>
</comment>
<dbReference type="SUPFAM" id="SSF52540">
    <property type="entry name" value="P-loop containing nucleoside triphosphate hydrolases"/>
    <property type="match status" value="1"/>
</dbReference>
<protein>
    <recommendedName>
        <fullName evidence="2">NB-ARC domain-containing protein</fullName>
    </recommendedName>
</protein>